<proteinExistence type="predicted"/>
<dbReference type="EMBL" id="CALTRL010001907">
    <property type="protein sequence ID" value="CAH7674134.1"/>
    <property type="molecule type" value="Genomic_DNA"/>
</dbReference>
<keyword evidence="3" id="KW-0539">Nucleus</keyword>
<evidence type="ECO:0000313" key="4">
    <source>
        <dbReference type="EMBL" id="CAH7674134.1"/>
    </source>
</evidence>
<organism evidence="4 5">
    <name type="scientific">Phakopsora pachyrhizi</name>
    <name type="common">Asian soybean rust disease fungus</name>
    <dbReference type="NCBI Taxonomy" id="170000"/>
    <lineage>
        <taxon>Eukaryota</taxon>
        <taxon>Fungi</taxon>
        <taxon>Dikarya</taxon>
        <taxon>Basidiomycota</taxon>
        <taxon>Pucciniomycotina</taxon>
        <taxon>Pucciniomycetes</taxon>
        <taxon>Pucciniales</taxon>
        <taxon>Phakopsoraceae</taxon>
        <taxon>Phakopsora</taxon>
    </lineage>
</organism>
<accession>A0AAV0AYM2</accession>
<evidence type="ECO:0000256" key="3">
    <source>
        <dbReference type="ARBA" id="ARBA00023242"/>
    </source>
</evidence>
<dbReference type="PANTHER" id="PTHR46754">
    <property type="entry name" value="MKI67 FHA DOMAIN-INTERACTING NUCLEOLAR PHOSPHOPROTEIN"/>
    <property type="match status" value="1"/>
</dbReference>
<name>A0AAV0AYM2_PHAPC</name>
<dbReference type="AlphaFoldDB" id="A0AAV0AYM2"/>
<comment type="caution">
    <text evidence="4">The sequence shown here is derived from an EMBL/GenBank/DDBJ whole genome shotgun (WGS) entry which is preliminary data.</text>
</comment>
<protein>
    <submittedName>
        <fullName evidence="4">Uncharacterized protein</fullName>
    </submittedName>
</protein>
<comment type="subcellular location">
    <subcellularLocation>
        <location evidence="1">Nucleus</location>
        <location evidence="1">Nucleolus</location>
    </subcellularLocation>
</comment>
<reference evidence="4" key="1">
    <citation type="submission" date="2022-06" db="EMBL/GenBank/DDBJ databases">
        <authorList>
            <consortium name="SYNGENTA / RWTH Aachen University"/>
        </authorList>
    </citation>
    <scope>NUCLEOTIDE SEQUENCE</scope>
</reference>
<gene>
    <name evidence="4" type="ORF">PPACK8108_LOCUS9033</name>
</gene>
<evidence type="ECO:0000256" key="2">
    <source>
        <dbReference type="ARBA" id="ARBA00022884"/>
    </source>
</evidence>
<evidence type="ECO:0000256" key="1">
    <source>
        <dbReference type="ARBA" id="ARBA00004604"/>
    </source>
</evidence>
<dbReference type="GO" id="GO:0005730">
    <property type="term" value="C:nucleolus"/>
    <property type="evidence" value="ECO:0007669"/>
    <property type="project" value="UniProtKB-SubCell"/>
</dbReference>
<keyword evidence="5" id="KW-1185">Reference proteome</keyword>
<feature type="non-terminal residue" evidence="4">
    <location>
        <position position="1"/>
    </location>
</feature>
<sequence>KIVVETLDYHLLSGRILSCKLMERDQIHSKLWIGSKKKFKGDWKERLARQTHNQEKWFQTD</sequence>
<dbReference type="GO" id="GO:0003723">
    <property type="term" value="F:RNA binding"/>
    <property type="evidence" value="ECO:0007669"/>
    <property type="project" value="UniProtKB-KW"/>
</dbReference>
<keyword evidence="2" id="KW-0694">RNA-binding</keyword>
<dbReference type="Proteomes" id="UP001153365">
    <property type="component" value="Unassembled WGS sequence"/>
</dbReference>
<evidence type="ECO:0000313" key="5">
    <source>
        <dbReference type="Proteomes" id="UP001153365"/>
    </source>
</evidence>